<dbReference type="GO" id="GO:0005839">
    <property type="term" value="C:proteasome core complex"/>
    <property type="evidence" value="ECO:0007669"/>
    <property type="project" value="InterPro"/>
</dbReference>
<evidence type="ECO:0000313" key="11">
    <source>
        <dbReference type="Proteomes" id="UP000693970"/>
    </source>
</evidence>
<proteinExistence type="inferred from homology"/>
<dbReference type="Proteomes" id="UP000693970">
    <property type="component" value="Unassembled WGS sequence"/>
</dbReference>
<feature type="domain" description="5'-3' exoribonuclease 1 D1" evidence="9">
    <location>
        <begin position="875"/>
        <end position="1030"/>
    </location>
</feature>
<keyword evidence="11" id="KW-1185">Reference proteome</keyword>
<dbReference type="PANTHER" id="PTHR12341">
    <property type="entry name" value="5'-&gt;3' EXORIBONUCLEASE"/>
    <property type="match status" value="1"/>
</dbReference>
<dbReference type="Pfam" id="PF17846">
    <property type="entry name" value="XRN_M"/>
    <property type="match status" value="1"/>
</dbReference>
<sequence>MGVPKFFRWISERYPKINQRHGSPPNPKTIDRYFDQAPNLEALETPDPLSTCGLPPEIDRLYLDMNGIIHGCSHNNSDQKSGMGDVAGQEEPTDGANESKSSGGTYQISNEEIFRNVCYYLDRIIGDMVKPKELVYMAIDGVAPRAKMNQQRSRRYRSGREGEIETNIYEAHALTLKEEEIMLQRDQEEEVAVEQQFGRTKRDGEDAFNFVLDVEEGNTQATDSEMDPFSTQFSTSDKIPSNFGSSTTIEEIAPGRFKGKFETHLEEERMDDQAFHSNAITPGTPFFTEFTRHLEHFVKFKLSSDPKWKDLTIIFSGPNVPGEGEHKIMQFIREQRSRPDYNPNLRHCIMGQDGDLIMLGLCTHEPNLLLLRERVIFNSMQQRLEEVKVESMLDSYIHNSHFEYLHMSVLRDYLAYEFETSNVISDSPWDLERTIDDFVFMTFLVGNDFLPHLPAIDIADNAFDLLFWTYKKCRLRWAKEKFSKNADENMPYLTHAGKILSGRRLEEYLAAVGSHENSYYDKKRQTAETESKRLRKQYKRMGMENSHIPDDSLVASKEASDRAAYRKMLENMGDSAIESYETSREKFDSFQPVMTRKVEFEPVEDDIEEGLIARMGSLLQNSLSSSTDGRNEDATKYQLVSIDDQDLKGRYYYDKFQFTPFDADKHLALRRAYIEGLVWNLSYYYEGCISWEWYYPYHYGPMLSDLVNLDEILEDISFDDKGAPLAPFEQLLGCMPASQAHHLPVPYRWLMTDERSPIIDFYPQTFTVDMNGKRWPWEAVVLLPFIDSKRLLEATATVDQSLLSDEERKRNTEGQAVVMVHNTAHQEVVAGIGSLGCFKEIEACRAVSVPLEMTEWSTPEVSTTLQPVIKEGTKHPLPGFGSLQTAPVQSLWRRKMGLNIFGGRSRYKTATLEVSSLMPPLPPVAFLGPKLIGTTVFINYPHYIEALVTAVSDQKITVRGKKEPRKWTQEEESRWKFQRDGMIRQAEIGEGRTGTGGLVLPSEEVITLSVRPMKGLSTMNDGTLVKTYAKFEIEIPLISTFWGPSNLDPRLCNVPSRLEKNPYEVALNDGAVSRSRTNSKSAKGEHTGTKKRKLFPSKKRPFKERFRTGNGGMNGRSKISTALFSTNCVDFSDFRQPIFSLSYNLTGLHPRLRCATFYSTFFEASHFGKPSGEFLLLQSPRITPVKAMKTRLRPQYSQPLRPAVPKSRLLSAAVVAFSFLFGIAESSRELFDRNRFCSLKRPKSHYMGWSISLFDIRGGDIETEGDNSVWPIRRPTPNLEFAHGTTTLSFSFQGGIVVAVDSRASMGSFVGSKTVQKVLPISTHVLGTMAGGAADCQHWIRKVKADALLYELKEDGKRMSVSRVSRILSNCLYNTRHWQLSVGTMIAGWDSKGPQIFYVDNSGLRIQGDLFAVGSGSTFALGILDSETDRHKLSIDEAVALGIKAIRHATFRDAYSGGFINVYLITPEDGWKKVYTEDIARSPEIWMDRSDSPNTSGVVTRHE</sequence>
<dbReference type="CDD" id="cd03761">
    <property type="entry name" value="proteasome_beta_type_5"/>
    <property type="match status" value="1"/>
</dbReference>
<dbReference type="GO" id="GO:0005634">
    <property type="term" value="C:nucleus"/>
    <property type="evidence" value="ECO:0007669"/>
    <property type="project" value="TreeGrafter"/>
</dbReference>
<feature type="region of interest" description="Disordered" evidence="6">
    <location>
        <begin position="221"/>
        <end position="246"/>
    </location>
</feature>
<dbReference type="OrthoDB" id="28245at2759"/>
<keyword evidence="2" id="KW-0378">Hydrolase</keyword>
<dbReference type="InterPro" id="IPR041412">
    <property type="entry name" value="Xrn1_helical"/>
</dbReference>
<gene>
    <name evidence="10" type="ORF">IV203_032549</name>
</gene>
<dbReference type="InterPro" id="IPR016050">
    <property type="entry name" value="Proteasome_bsu_CS"/>
</dbReference>
<dbReference type="GO" id="GO:0000956">
    <property type="term" value="P:nuclear-transcribed mRNA catabolic process"/>
    <property type="evidence" value="ECO:0007669"/>
    <property type="project" value="TreeGrafter"/>
</dbReference>
<dbReference type="Pfam" id="PF03159">
    <property type="entry name" value="XRN_N"/>
    <property type="match status" value="1"/>
</dbReference>
<dbReference type="EMBL" id="JAGRRH010000022">
    <property type="protein sequence ID" value="KAG7345018.1"/>
    <property type="molecule type" value="Genomic_DNA"/>
</dbReference>
<keyword evidence="4 10" id="KW-0647">Proteasome</keyword>
<evidence type="ECO:0000256" key="4">
    <source>
        <dbReference type="ARBA" id="ARBA00022942"/>
    </source>
</evidence>
<feature type="domain" description="Xrn1 helical" evidence="8">
    <location>
        <begin position="429"/>
        <end position="826"/>
    </location>
</feature>
<name>A0A9K3KLL5_9STRA</name>
<dbReference type="Pfam" id="PF18332">
    <property type="entry name" value="XRN1_D1"/>
    <property type="match status" value="1"/>
</dbReference>
<dbReference type="PROSITE" id="PS00854">
    <property type="entry name" value="PROTEASOME_BETA_1"/>
    <property type="match status" value="1"/>
</dbReference>
<evidence type="ECO:0000259" key="9">
    <source>
        <dbReference type="Pfam" id="PF18332"/>
    </source>
</evidence>
<protein>
    <submittedName>
        <fullName evidence="10">Proteasome subunit beta</fullName>
    </submittedName>
</protein>
<dbReference type="GO" id="GO:0004534">
    <property type="term" value="F:5'-3' RNA exonuclease activity"/>
    <property type="evidence" value="ECO:0007669"/>
    <property type="project" value="TreeGrafter"/>
</dbReference>
<comment type="similarity">
    <text evidence="5">Belongs to the 5'-3' exonuclease family.</text>
</comment>
<dbReference type="CDD" id="cd18673">
    <property type="entry name" value="PIN_XRN1-2-like"/>
    <property type="match status" value="1"/>
</dbReference>
<comment type="caution">
    <text evidence="10">The sequence shown here is derived from an EMBL/GenBank/DDBJ whole genome shotgun (WGS) entry which is preliminary data.</text>
</comment>
<evidence type="ECO:0000259" key="7">
    <source>
        <dbReference type="Pfam" id="PF03159"/>
    </source>
</evidence>
<dbReference type="InterPro" id="IPR001353">
    <property type="entry name" value="Proteasome_sua/b"/>
</dbReference>
<organism evidence="10 11">
    <name type="scientific">Nitzschia inconspicua</name>
    <dbReference type="NCBI Taxonomy" id="303405"/>
    <lineage>
        <taxon>Eukaryota</taxon>
        <taxon>Sar</taxon>
        <taxon>Stramenopiles</taxon>
        <taxon>Ochrophyta</taxon>
        <taxon>Bacillariophyta</taxon>
        <taxon>Bacillariophyceae</taxon>
        <taxon>Bacillariophycidae</taxon>
        <taxon>Bacillariales</taxon>
        <taxon>Bacillariaceae</taxon>
        <taxon>Nitzschia</taxon>
    </lineage>
</organism>
<evidence type="ECO:0000256" key="3">
    <source>
        <dbReference type="ARBA" id="ARBA00022839"/>
    </source>
</evidence>
<reference evidence="10" key="2">
    <citation type="submission" date="2021-04" db="EMBL/GenBank/DDBJ databases">
        <authorList>
            <person name="Podell S."/>
        </authorList>
    </citation>
    <scope>NUCLEOTIDE SEQUENCE</scope>
    <source>
        <strain evidence="10">Hildebrandi</strain>
    </source>
</reference>
<dbReference type="GO" id="GO:0051603">
    <property type="term" value="P:proteolysis involved in protein catabolic process"/>
    <property type="evidence" value="ECO:0007669"/>
    <property type="project" value="InterPro"/>
</dbReference>
<dbReference type="PROSITE" id="PS51476">
    <property type="entry name" value="PROTEASOME_BETA_2"/>
    <property type="match status" value="1"/>
</dbReference>
<feature type="region of interest" description="Disordered" evidence="6">
    <location>
        <begin position="74"/>
        <end position="104"/>
    </location>
</feature>
<feature type="domain" description="Xrn1 N-terminal" evidence="7">
    <location>
        <begin position="1"/>
        <end position="373"/>
    </location>
</feature>
<evidence type="ECO:0000259" key="8">
    <source>
        <dbReference type="Pfam" id="PF17846"/>
    </source>
</evidence>
<dbReference type="InterPro" id="IPR004859">
    <property type="entry name" value="Xrn1_N"/>
</dbReference>
<dbReference type="InterPro" id="IPR023333">
    <property type="entry name" value="Proteasome_suB-type"/>
</dbReference>
<evidence type="ECO:0000256" key="5">
    <source>
        <dbReference type="ARBA" id="ARBA00038299"/>
    </source>
</evidence>
<accession>A0A9K3KLL5</accession>
<keyword evidence="1" id="KW-0540">Nuclease</keyword>
<evidence type="ECO:0000256" key="2">
    <source>
        <dbReference type="ARBA" id="ARBA00022801"/>
    </source>
</evidence>
<dbReference type="PANTHER" id="PTHR12341:SF7">
    <property type="entry name" value="5'-3' EXORIBONUCLEASE 1"/>
    <property type="match status" value="1"/>
</dbReference>
<keyword evidence="3" id="KW-0269">Exonuclease</keyword>
<dbReference type="InterPro" id="IPR027073">
    <property type="entry name" value="5_3_exoribonuclease"/>
</dbReference>
<dbReference type="Pfam" id="PF00227">
    <property type="entry name" value="Proteasome"/>
    <property type="match status" value="1"/>
</dbReference>
<feature type="region of interest" description="Disordered" evidence="6">
    <location>
        <begin position="1070"/>
        <end position="1092"/>
    </location>
</feature>
<evidence type="ECO:0000256" key="1">
    <source>
        <dbReference type="ARBA" id="ARBA00022722"/>
    </source>
</evidence>
<evidence type="ECO:0000313" key="10">
    <source>
        <dbReference type="EMBL" id="KAG7345018.1"/>
    </source>
</evidence>
<dbReference type="GO" id="GO:0003723">
    <property type="term" value="F:RNA binding"/>
    <property type="evidence" value="ECO:0007669"/>
    <property type="project" value="TreeGrafter"/>
</dbReference>
<dbReference type="InterPro" id="IPR040992">
    <property type="entry name" value="XRN1_D1"/>
</dbReference>
<reference evidence="10" key="1">
    <citation type="journal article" date="2021" name="Sci. Rep.">
        <title>Diploid genomic architecture of Nitzschia inconspicua, an elite biomass production diatom.</title>
        <authorList>
            <person name="Oliver A."/>
            <person name="Podell S."/>
            <person name="Pinowska A."/>
            <person name="Traller J.C."/>
            <person name="Smith S.R."/>
            <person name="McClure R."/>
            <person name="Beliaev A."/>
            <person name="Bohutskyi P."/>
            <person name="Hill E.A."/>
            <person name="Rabines A."/>
            <person name="Zheng H."/>
            <person name="Allen L.Z."/>
            <person name="Kuo A."/>
            <person name="Grigoriev I.V."/>
            <person name="Allen A.E."/>
            <person name="Hazlebeck D."/>
            <person name="Allen E.E."/>
        </authorList>
    </citation>
    <scope>NUCLEOTIDE SEQUENCE</scope>
    <source>
        <strain evidence="10">Hildebrandi</strain>
    </source>
</reference>
<evidence type="ECO:0000256" key="6">
    <source>
        <dbReference type="SAM" id="MobiDB-lite"/>
    </source>
</evidence>